<name>A0A2P2IY66_RHIMU</name>
<dbReference type="AlphaFoldDB" id="A0A2P2IY66"/>
<sequence length="58" mass="6570">MKVIKNLYRESTYEIETCKFLSTDCNDSLLCGMLRTSCSHPVGVTGRMQPGFRGKRPL</sequence>
<reference evidence="1" key="1">
    <citation type="submission" date="2018-02" db="EMBL/GenBank/DDBJ databases">
        <title>Rhizophora mucronata_Transcriptome.</title>
        <authorList>
            <person name="Meera S.P."/>
            <person name="Sreeshan A."/>
            <person name="Augustine A."/>
        </authorList>
    </citation>
    <scope>NUCLEOTIDE SEQUENCE</scope>
    <source>
        <tissue evidence="1">Leaf</tissue>
    </source>
</reference>
<proteinExistence type="predicted"/>
<accession>A0A2P2IY66</accession>
<protein>
    <submittedName>
        <fullName evidence="1">Uncharacterized protein</fullName>
    </submittedName>
</protein>
<organism evidence="1">
    <name type="scientific">Rhizophora mucronata</name>
    <name type="common">Asiatic mangrove</name>
    <dbReference type="NCBI Taxonomy" id="61149"/>
    <lineage>
        <taxon>Eukaryota</taxon>
        <taxon>Viridiplantae</taxon>
        <taxon>Streptophyta</taxon>
        <taxon>Embryophyta</taxon>
        <taxon>Tracheophyta</taxon>
        <taxon>Spermatophyta</taxon>
        <taxon>Magnoliopsida</taxon>
        <taxon>eudicotyledons</taxon>
        <taxon>Gunneridae</taxon>
        <taxon>Pentapetalae</taxon>
        <taxon>rosids</taxon>
        <taxon>fabids</taxon>
        <taxon>Malpighiales</taxon>
        <taxon>Rhizophoraceae</taxon>
        <taxon>Rhizophora</taxon>
    </lineage>
</organism>
<evidence type="ECO:0000313" key="1">
    <source>
        <dbReference type="EMBL" id="MBW86161.1"/>
    </source>
</evidence>
<dbReference type="EMBL" id="GGEC01005678">
    <property type="protein sequence ID" value="MBW86161.1"/>
    <property type="molecule type" value="Transcribed_RNA"/>
</dbReference>